<evidence type="ECO:0000256" key="2">
    <source>
        <dbReference type="ARBA" id="ARBA00022723"/>
    </source>
</evidence>
<feature type="binding site" evidence="7">
    <location>
        <position position="163"/>
    </location>
    <ligand>
        <name>2-oxoglutarate</name>
        <dbReference type="ChEBI" id="CHEBI:16810"/>
    </ligand>
</feature>
<evidence type="ECO:0000256" key="3">
    <source>
        <dbReference type="ARBA" id="ARBA00022896"/>
    </source>
</evidence>
<feature type="binding site" evidence="7">
    <location>
        <position position="94"/>
    </location>
    <ligand>
        <name>Fe cation</name>
        <dbReference type="ChEBI" id="CHEBI:24875"/>
    </ligand>
</feature>
<dbReference type="SUPFAM" id="SSF51197">
    <property type="entry name" value="Clavaminate synthase-like"/>
    <property type="match status" value="1"/>
</dbReference>
<keyword evidence="6 7" id="KW-0408">Iron</keyword>
<comment type="cofactor">
    <cofactor evidence="1 7">
        <name>L-ascorbate</name>
        <dbReference type="ChEBI" id="CHEBI:38290"/>
    </cofactor>
</comment>
<evidence type="ECO:0000256" key="4">
    <source>
        <dbReference type="ARBA" id="ARBA00022964"/>
    </source>
</evidence>
<feature type="domain" description="Fe2OG dioxygenase" evidence="8">
    <location>
        <begin position="74"/>
        <end position="172"/>
    </location>
</feature>
<dbReference type="GO" id="GO:0051213">
    <property type="term" value="F:dioxygenase activity"/>
    <property type="evidence" value="ECO:0007669"/>
    <property type="project" value="UniProtKB-KW"/>
</dbReference>
<gene>
    <name evidence="9" type="ORF">H9L14_06885</name>
</gene>
<dbReference type="Gene3D" id="2.60.120.620">
    <property type="entry name" value="q2cbj1_9rhob like domain"/>
    <property type="match status" value="1"/>
</dbReference>
<name>A0ABX6TA96_9SPHN</name>
<dbReference type="Pfam" id="PF13640">
    <property type="entry name" value="2OG-FeII_Oxy_3"/>
    <property type="match status" value="1"/>
</dbReference>
<sequence length="220" mass="24935">MYRVLDILTPEEVTECRQIAANATFVHGKISNPHNKAKQNEQLHEAAAYERSAKLVLQAMMRSDEFREFAFPAQIAPPLLTRYKPGMHYGAHADAAYLQLPHGTVRSDLSCTIFLNEPGDYEGGALHVRLSDGSMRFKLKPGQAIVYPSDTLHEVEPVTQGERLVAITFIQSRVKDPFQRHMLFELNEVAALEGLKMDPENFSRMQLIQANLLRYWGDQP</sequence>
<dbReference type="InterPro" id="IPR044862">
    <property type="entry name" value="Pro_4_hyd_alph_FE2OG_OXY"/>
</dbReference>
<keyword evidence="2 7" id="KW-0479">Metal-binding</keyword>
<keyword evidence="5 7" id="KW-0560">Oxidoreductase</keyword>
<dbReference type="InterPro" id="IPR006620">
    <property type="entry name" value="Pro_4_hyd_alph"/>
</dbReference>
<dbReference type="InterPro" id="IPR023550">
    <property type="entry name" value="PKHD_hydroxylase"/>
</dbReference>
<evidence type="ECO:0000256" key="7">
    <source>
        <dbReference type="HAMAP-Rule" id="MF_00657"/>
    </source>
</evidence>
<evidence type="ECO:0000313" key="9">
    <source>
        <dbReference type="EMBL" id="QNP46772.1"/>
    </source>
</evidence>
<feature type="binding site" evidence="7">
    <location>
        <position position="153"/>
    </location>
    <ligand>
        <name>Fe cation</name>
        <dbReference type="ChEBI" id="CHEBI:24875"/>
    </ligand>
</feature>
<dbReference type="SMART" id="SM00702">
    <property type="entry name" value="P4Hc"/>
    <property type="match status" value="1"/>
</dbReference>
<dbReference type="HAMAP" id="MF_00657">
    <property type="entry name" value="Hydroxyl_YbiX"/>
    <property type="match status" value="1"/>
</dbReference>
<dbReference type="EMBL" id="CP060782">
    <property type="protein sequence ID" value="QNP46772.1"/>
    <property type="molecule type" value="Genomic_DNA"/>
</dbReference>
<evidence type="ECO:0000256" key="1">
    <source>
        <dbReference type="ARBA" id="ARBA00001961"/>
    </source>
</evidence>
<proteinExistence type="inferred from homology"/>
<organism evidence="9 10">
    <name type="scientific">Sphingomonas sediminicola</name>
    <dbReference type="NCBI Taxonomy" id="386874"/>
    <lineage>
        <taxon>Bacteria</taxon>
        <taxon>Pseudomonadati</taxon>
        <taxon>Pseudomonadota</taxon>
        <taxon>Alphaproteobacteria</taxon>
        <taxon>Sphingomonadales</taxon>
        <taxon>Sphingomonadaceae</taxon>
        <taxon>Sphingomonas</taxon>
    </lineage>
</organism>
<dbReference type="NCBIfam" id="NF003974">
    <property type="entry name" value="PRK05467.1-3"/>
    <property type="match status" value="1"/>
</dbReference>
<comment type="cofactor">
    <cofactor evidence="7">
        <name>Fe(2+)</name>
        <dbReference type="ChEBI" id="CHEBI:29033"/>
    </cofactor>
    <text evidence="7">Binds 1 Fe(2+) ion per subunit.</text>
</comment>
<dbReference type="PROSITE" id="PS51471">
    <property type="entry name" value="FE2OG_OXY"/>
    <property type="match status" value="1"/>
</dbReference>
<reference evidence="9 10" key="1">
    <citation type="submission" date="2020-08" db="EMBL/GenBank/DDBJ databases">
        <title>Genome sequence of Sphingomonas sediminicola KACC 15039T.</title>
        <authorList>
            <person name="Hyun D.-W."/>
            <person name="Bae J.-W."/>
        </authorList>
    </citation>
    <scope>NUCLEOTIDE SEQUENCE [LARGE SCALE GENOMIC DNA]</scope>
    <source>
        <strain evidence="9 10">KACC 15039</strain>
    </source>
</reference>
<keyword evidence="4 7" id="KW-0223">Dioxygenase</keyword>
<evidence type="ECO:0000259" key="8">
    <source>
        <dbReference type="PROSITE" id="PS51471"/>
    </source>
</evidence>
<dbReference type="PANTHER" id="PTHR41536">
    <property type="entry name" value="PKHD-TYPE HYDROXYLASE YBIX"/>
    <property type="match status" value="1"/>
</dbReference>
<evidence type="ECO:0000313" key="10">
    <source>
        <dbReference type="Proteomes" id="UP000516105"/>
    </source>
</evidence>
<evidence type="ECO:0000256" key="6">
    <source>
        <dbReference type="ARBA" id="ARBA00023004"/>
    </source>
</evidence>
<dbReference type="InterPro" id="IPR005123">
    <property type="entry name" value="Oxoglu/Fe-dep_dioxygenase_dom"/>
</dbReference>
<dbReference type="Proteomes" id="UP000516105">
    <property type="component" value="Chromosome"/>
</dbReference>
<protein>
    <submittedName>
        <fullName evidence="9">Fe2+-dependent dioxygenase</fullName>
    </submittedName>
</protein>
<keyword evidence="3 7" id="KW-0847">Vitamin C</keyword>
<dbReference type="RefSeq" id="WP_187709725.1">
    <property type="nucleotide sequence ID" value="NZ_CP060782.1"/>
</dbReference>
<evidence type="ECO:0000256" key="5">
    <source>
        <dbReference type="ARBA" id="ARBA00023002"/>
    </source>
</evidence>
<feature type="binding site" evidence="7">
    <location>
        <position position="92"/>
    </location>
    <ligand>
        <name>Fe cation</name>
        <dbReference type="ChEBI" id="CHEBI:24875"/>
    </ligand>
</feature>
<accession>A0ABX6TA96</accession>
<keyword evidence="10" id="KW-1185">Reference proteome</keyword>
<dbReference type="PANTHER" id="PTHR41536:SF1">
    <property type="entry name" value="PKHD-TYPE HYDROXYLASE YBIX"/>
    <property type="match status" value="1"/>
</dbReference>